<dbReference type="InterPro" id="IPR013886">
    <property type="entry name" value="PI31_Prot_C"/>
</dbReference>
<dbReference type="EMBL" id="JPKY01000036">
    <property type="protein sequence ID" value="KFH45181.1"/>
    <property type="molecule type" value="Genomic_DNA"/>
</dbReference>
<organism evidence="14 15">
    <name type="scientific">Hapsidospora chrysogenum (strain ATCC 11550 / CBS 779.69 / DSM 880 / IAM 14645 / JCM 23072 / IMI 49137)</name>
    <name type="common">Acremonium chrysogenum</name>
    <dbReference type="NCBI Taxonomy" id="857340"/>
    <lineage>
        <taxon>Eukaryota</taxon>
        <taxon>Fungi</taxon>
        <taxon>Dikarya</taxon>
        <taxon>Ascomycota</taxon>
        <taxon>Pezizomycotina</taxon>
        <taxon>Sordariomycetes</taxon>
        <taxon>Hypocreomycetidae</taxon>
        <taxon>Hypocreales</taxon>
        <taxon>Bionectriaceae</taxon>
        <taxon>Hapsidospora</taxon>
    </lineage>
</organism>
<dbReference type="OrthoDB" id="68090at2759"/>
<evidence type="ECO:0000256" key="10">
    <source>
        <dbReference type="ARBA" id="ARBA00024805"/>
    </source>
</evidence>
<dbReference type="GO" id="GO:0000502">
    <property type="term" value="C:proteasome complex"/>
    <property type="evidence" value="ECO:0007669"/>
    <property type="project" value="UniProtKB-KW"/>
</dbReference>
<comment type="function">
    <text evidence="10">Plays an important role in control of proteasome function. Inhibits the hydrolysis of protein and peptide substrates by the 20S proteasome. Also inhibits the activation of the proteasome by the proteasome regulatory proteins PA700 and PA28.</text>
</comment>
<keyword evidence="4" id="KW-0488">Methylation</keyword>
<keyword evidence="6" id="KW-0597">Phosphoprotein</keyword>
<dbReference type="PANTHER" id="PTHR13266">
    <property type="entry name" value="PROTEASOME INHIBITOR"/>
    <property type="match status" value="1"/>
</dbReference>
<keyword evidence="15" id="KW-1185">Reference proteome</keyword>
<dbReference type="Proteomes" id="UP000029964">
    <property type="component" value="Unassembled WGS sequence"/>
</dbReference>
<comment type="caution">
    <text evidence="14">The sequence shown here is derived from an EMBL/GenBank/DDBJ whole genome shotgun (WGS) entry which is preliminary data.</text>
</comment>
<feature type="compositionally biased region" description="Pro residues" evidence="11">
    <location>
        <begin position="223"/>
        <end position="232"/>
    </location>
</feature>
<gene>
    <name evidence="14" type="ORF">ACRE_040120</name>
</gene>
<evidence type="ECO:0000256" key="7">
    <source>
        <dbReference type="ARBA" id="ARBA00022824"/>
    </source>
</evidence>
<name>A0A086T749_HAPC1</name>
<evidence type="ECO:0000256" key="1">
    <source>
        <dbReference type="ARBA" id="ARBA00004240"/>
    </source>
</evidence>
<evidence type="ECO:0000256" key="5">
    <source>
        <dbReference type="ARBA" id="ARBA00022490"/>
    </source>
</evidence>
<dbReference type="AlphaFoldDB" id="A0A086T749"/>
<dbReference type="PANTHER" id="PTHR13266:SF1">
    <property type="entry name" value="PROTEASOME INHIBITOR PI31 SUBUNIT"/>
    <property type="match status" value="1"/>
</dbReference>
<evidence type="ECO:0000256" key="11">
    <source>
        <dbReference type="SAM" id="MobiDB-lite"/>
    </source>
</evidence>
<dbReference type="Pfam" id="PF11566">
    <property type="entry name" value="PI31_Prot_N"/>
    <property type="match status" value="1"/>
</dbReference>
<evidence type="ECO:0000256" key="8">
    <source>
        <dbReference type="ARBA" id="ARBA00022942"/>
    </source>
</evidence>
<evidence type="ECO:0000256" key="4">
    <source>
        <dbReference type="ARBA" id="ARBA00022481"/>
    </source>
</evidence>
<proteinExistence type="inferred from homology"/>
<protein>
    <submittedName>
        <fullName evidence="14">Uncharacterized protein</fullName>
    </submittedName>
</protein>
<dbReference type="Gene3D" id="3.40.1000.30">
    <property type="match status" value="1"/>
</dbReference>
<keyword evidence="7" id="KW-0256">Endoplasmic reticulum</keyword>
<feature type="compositionally biased region" description="Basic and acidic residues" evidence="11">
    <location>
        <begin position="198"/>
        <end position="211"/>
    </location>
</feature>
<sequence>MAARRFTPTSLYEGMAKALPDRPGGDGGKPDIPSAFEAIALAIHAYLVSLHFRFAGFDEQNPTAGEEGGPPFPSEWTGRPGSQRFAYRHKQSAMAFVIHVDRMGSVVEVRGLAVGDEKIYRFDTRMADVVHGDQFPVSIPRTEDGNVDRAGVLEILQKVFVSPEAVYNLLKGVRHNIVNKLIPKLQAEDDIEEADAEEQAREERRAQEAAGRRGPHAQSSPAPARPFEPQGPLPAMARPRPPPTGDIPRPDFEDEHQMQGYPAATQPFFGGRSPYNIGHDDLNPPGLGPYDPFRPSFTGGGVPLPGRPSGMHPTFDDPLFTGQGRGGPEPPPGQGYNPQAPPGARWDPVGPGGDPRFPGPGSGGNLGEFGGGRGRGGNFGGFGPGGGGGFGGFGPGGGGII</sequence>
<feature type="compositionally biased region" description="Gly residues" evidence="11">
    <location>
        <begin position="360"/>
        <end position="401"/>
    </location>
</feature>
<dbReference type="InterPro" id="IPR045128">
    <property type="entry name" value="PI31-like"/>
</dbReference>
<evidence type="ECO:0000256" key="2">
    <source>
        <dbReference type="ARBA" id="ARBA00004496"/>
    </source>
</evidence>
<feature type="compositionally biased region" description="Basic and acidic residues" evidence="11">
    <location>
        <begin position="248"/>
        <end position="257"/>
    </location>
</feature>
<keyword evidence="9" id="KW-0007">Acetylation</keyword>
<accession>A0A086T749</accession>
<feature type="domain" description="PI31 proteasome regulator N-terminal" evidence="13">
    <location>
        <begin position="30"/>
        <end position="187"/>
    </location>
</feature>
<comment type="similarity">
    <text evidence="3">Belongs to the proteasome inhibitor PI31 family.</text>
</comment>
<evidence type="ECO:0000259" key="13">
    <source>
        <dbReference type="Pfam" id="PF11566"/>
    </source>
</evidence>
<dbReference type="HOGENOM" id="CLU_044125_2_0_1"/>
<dbReference type="GO" id="GO:0004866">
    <property type="term" value="F:endopeptidase inhibitor activity"/>
    <property type="evidence" value="ECO:0007669"/>
    <property type="project" value="InterPro"/>
</dbReference>
<dbReference type="GO" id="GO:0005783">
    <property type="term" value="C:endoplasmic reticulum"/>
    <property type="evidence" value="ECO:0007669"/>
    <property type="project" value="UniProtKB-SubCell"/>
</dbReference>
<evidence type="ECO:0000313" key="15">
    <source>
        <dbReference type="Proteomes" id="UP000029964"/>
    </source>
</evidence>
<comment type="subcellular location">
    <subcellularLocation>
        <location evidence="2">Cytoplasm</location>
    </subcellularLocation>
    <subcellularLocation>
        <location evidence="1">Endoplasmic reticulum</location>
    </subcellularLocation>
</comment>
<dbReference type="STRING" id="857340.A0A086T749"/>
<reference evidence="15" key="1">
    <citation type="journal article" date="2014" name="Genome Announc.">
        <title>Genome sequence and annotation of Acremonium chrysogenum, producer of the beta-lactam antibiotic cephalosporin C.</title>
        <authorList>
            <person name="Terfehr D."/>
            <person name="Dahlmann T.A."/>
            <person name="Specht T."/>
            <person name="Zadra I."/>
            <person name="Kuernsteiner H."/>
            <person name="Kueck U."/>
        </authorList>
    </citation>
    <scope>NUCLEOTIDE SEQUENCE [LARGE SCALE GENOMIC DNA]</scope>
    <source>
        <strain evidence="15">ATCC 11550 / CBS 779.69 / DSM 880 / IAM 14645 / JCM 23072 / IMI 49137</strain>
    </source>
</reference>
<feature type="region of interest" description="Disordered" evidence="11">
    <location>
        <begin position="192"/>
        <end position="401"/>
    </location>
</feature>
<dbReference type="GO" id="GO:0043161">
    <property type="term" value="P:proteasome-mediated ubiquitin-dependent protein catabolic process"/>
    <property type="evidence" value="ECO:0007669"/>
    <property type="project" value="InterPro"/>
</dbReference>
<dbReference type="InterPro" id="IPR021625">
    <property type="entry name" value="PI31_Prot_N"/>
</dbReference>
<feature type="domain" description="PI31 proteasome regulator C-terminal" evidence="12">
    <location>
        <begin position="277"/>
        <end position="351"/>
    </location>
</feature>
<dbReference type="Pfam" id="PF08577">
    <property type="entry name" value="PI31_Prot_C"/>
    <property type="match status" value="1"/>
</dbReference>
<keyword evidence="8" id="KW-0647">Proteasome</keyword>
<keyword evidence="5" id="KW-0963">Cytoplasm</keyword>
<evidence type="ECO:0000313" key="14">
    <source>
        <dbReference type="EMBL" id="KFH45181.1"/>
    </source>
</evidence>
<evidence type="ECO:0000259" key="12">
    <source>
        <dbReference type="Pfam" id="PF08577"/>
    </source>
</evidence>
<evidence type="ECO:0000256" key="6">
    <source>
        <dbReference type="ARBA" id="ARBA00022553"/>
    </source>
</evidence>
<dbReference type="GO" id="GO:0070628">
    <property type="term" value="F:proteasome binding"/>
    <property type="evidence" value="ECO:0007669"/>
    <property type="project" value="InterPro"/>
</dbReference>
<evidence type="ECO:0000256" key="9">
    <source>
        <dbReference type="ARBA" id="ARBA00022990"/>
    </source>
</evidence>
<evidence type="ECO:0000256" key="3">
    <source>
        <dbReference type="ARBA" id="ARBA00006405"/>
    </source>
</evidence>